<proteinExistence type="predicted"/>
<evidence type="ECO:0000313" key="6">
    <source>
        <dbReference type="Proteomes" id="UP000467322"/>
    </source>
</evidence>
<reference evidence="5 6" key="1">
    <citation type="submission" date="2019-12" db="EMBL/GenBank/DDBJ databases">
        <title>Maritimibacter sp. nov. sp. isolated from sea sand.</title>
        <authorList>
            <person name="Kim J."/>
            <person name="Jeong S.E."/>
            <person name="Jung H.S."/>
            <person name="Jeon C.O."/>
        </authorList>
    </citation>
    <scope>NUCLEOTIDE SEQUENCE [LARGE SCALE GENOMIC DNA]</scope>
    <source>
        <strain evidence="5 6">DP07</strain>
    </source>
</reference>
<evidence type="ECO:0000256" key="4">
    <source>
        <dbReference type="SAM" id="SignalP"/>
    </source>
</evidence>
<dbReference type="CDD" id="cd13666">
    <property type="entry name" value="PBP2_TRAP_DctP_like_1"/>
    <property type="match status" value="1"/>
</dbReference>
<comment type="subcellular location">
    <subcellularLocation>
        <location evidence="1">Periplasm</location>
    </subcellularLocation>
</comment>
<organism evidence="5 6">
    <name type="scientific">Maritimibacter harenae</name>
    <dbReference type="NCBI Taxonomy" id="2606218"/>
    <lineage>
        <taxon>Bacteria</taxon>
        <taxon>Pseudomonadati</taxon>
        <taxon>Pseudomonadota</taxon>
        <taxon>Alphaproteobacteria</taxon>
        <taxon>Rhodobacterales</taxon>
        <taxon>Roseobacteraceae</taxon>
        <taxon>Maritimibacter</taxon>
    </lineage>
</organism>
<keyword evidence="3" id="KW-0574">Periplasm</keyword>
<comment type="caution">
    <text evidence="5">The sequence shown here is derived from an EMBL/GenBank/DDBJ whole genome shotgun (WGS) entry which is preliminary data.</text>
</comment>
<dbReference type="Proteomes" id="UP000467322">
    <property type="component" value="Unassembled WGS sequence"/>
</dbReference>
<dbReference type="AlphaFoldDB" id="A0A845M351"/>
<dbReference type="Pfam" id="PF03480">
    <property type="entry name" value="DctP"/>
    <property type="match status" value="1"/>
</dbReference>
<evidence type="ECO:0000256" key="3">
    <source>
        <dbReference type="ARBA" id="ARBA00022764"/>
    </source>
</evidence>
<dbReference type="PANTHER" id="PTHR33376:SF15">
    <property type="entry name" value="BLL6794 PROTEIN"/>
    <property type="match status" value="1"/>
</dbReference>
<dbReference type="GO" id="GO:0042597">
    <property type="term" value="C:periplasmic space"/>
    <property type="evidence" value="ECO:0007669"/>
    <property type="project" value="UniProtKB-SubCell"/>
</dbReference>
<dbReference type="InterPro" id="IPR018389">
    <property type="entry name" value="DctP_fam"/>
</dbReference>
<feature type="chain" id="PRO_5033024776" description="TRAP-type C4-dicarboxylate transport system, substrate-binding protein" evidence="4">
    <location>
        <begin position="22"/>
        <end position="354"/>
    </location>
</feature>
<dbReference type="GO" id="GO:0055085">
    <property type="term" value="P:transmembrane transport"/>
    <property type="evidence" value="ECO:0007669"/>
    <property type="project" value="InterPro"/>
</dbReference>
<evidence type="ECO:0008006" key="7">
    <source>
        <dbReference type="Google" id="ProtNLM"/>
    </source>
</evidence>
<protein>
    <recommendedName>
        <fullName evidence="7">TRAP-type C4-dicarboxylate transport system, substrate-binding protein</fullName>
    </recommendedName>
</protein>
<dbReference type="Gene3D" id="3.40.190.170">
    <property type="entry name" value="Bacterial extracellular solute-binding protein, family 7"/>
    <property type="match status" value="1"/>
</dbReference>
<dbReference type="EMBL" id="WTUX01000012">
    <property type="protein sequence ID" value="MZR13439.1"/>
    <property type="molecule type" value="Genomic_DNA"/>
</dbReference>
<name>A0A845M351_9RHOB</name>
<evidence type="ECO:0000313" key="5">
    <source>
        <dbReference type="EMBL" id="MZR13439.1"/>
    </source>
</evidence>
<keyword evidence="2 4" id="KW-0732">Signal</keyword>
<dbReference type="InterPro" id="IPR038404">
    <property type="entry name" value="TRAP_DctP_sf"/>
</dbReference>
<evidence type="ECO:0000256" key="2">
    <source>
        <dbReference type="ARBA" id="ARBA00022729"/>
    </source>
</evidence>
<keyword evidence="6" id="KW-1185">Reference proteome</keyword>
<accession>A0A845M351</accession>
<evidence type="ECO:0000256" key="1">
    <source>
        <dbReference type="ARBA" id="ARBA00004418"/>
    </source>
</evidence>
<dbReference type="PANTHER" id="PTHR33376">
    <property type="match status" value="1"/>
</dbReference>
<feature type="signal peptide" evidence="4">
    <location>
        <begin position="1"/>
        <end position="21"/>
    </location>
</feature>
<sequence length="354" mass="37520">MNMSALAFAAAAVGTSAPALAQETLNLTIATGHPAVFLWVKHIGETFIPTLNEELAKTGEVEVNWTEAYGGTLVKLGGEAQAMQDGLMDVGQAMGVFDPANMGILNMTYAMPFGPTDPRLVTEAAEHALMSTEGFLDQLADATGVVYIGGGIAIDGYNIATTMPLETRADMAGVKISGAGPNLSWLDGTDAVGVQGSYVSFYNDIKTGVSDGAIGWITANAPAKLWEVAPYYNKVEFGAMYVGGLAVAQDRWESFSDSTKEAFRVAAKAYQDAYFDEQAANIEAATQAMLDGGGEIVEFDDAERDAWIESMANPATAWSEAAAARGEPVDEILSSYVDYLADAGFTFPRNYLED</sequence>
<gene>
    <name evidence="5" type="ORF">GQE99_10475</name>
</gene>